<gene>
    <name evidence="2" type="ORF">HMPREF1549_03147</name>
</gene>
<proteinExistence type="predicted"/>
<dbReference type="RefSeq" id="WP_021607739.1">
    <property type="nucleotide sequence ID" value="NZ_KE951824.1"/>
</dbReference>
<dbReference type="EMBL" id="AWSD01000386">
    <property type="protein sequence ID" value="ERH15603.1"/>
    <property type="molecule type" value="Genomic_DNA"/>
</dbReference>
<organism evidence="2 3">
    <name type="scientific">Actinomyces johnsonii F0510</name>
    <dbReference type="NCBI Taxonomy" id="1227262"/>
    <lineage>
        <taxon>Bacteria</taxon>
        <taxon>Bacillati</taxon>
        <taxon>Actinomycetota</taxon>
        <taxon>Actinomycetes</taxon>
        <taxon>Actinomycetales</taxon>
        <taxon>Actinomycetaceae</taxon>
        <taxon>Actinomyces</taxon>
    </lineage>
</organism>
<dbReference type="InterPro" id="IPR001347">
    <property type="entry name" value="SIS_dom"/>
</dbReference>
<name>U1R7A8_9ACTO</name>
<dbReference type="InterPro" id="IPR050099">
    <property type="entry name" value="SIS_GmhA/DiaA_subfam"/>
</dbReference>
<evidence type="ECO:0000259" key="1">
    <source>
        <dbReference type="PROSITE" id="PS51464"/>
    </source>
</evidence>
<dbReference type="GO" id="GO:0097367">
    <property type="term" value="F:carbohydrate derivative binding"/>
    <property type="evidence" value="ECO:0007669"/>
    <property type="project" value="InterPro"/>
</dbReference>
<dbReference type="Pfam" id="PF13580">
    <property type="entry name" value="SIS_2"/>
    <property type="match status" value="1"/>
</dbReference>
<protein>
    <recommendedName>
        <fullName evidence="1">SIS domain-containing protein</fullName>
    </recommendedName>
</protein>
<dbReference type="CDD" id="cd05006">
    <property type="entry name" value="SIS_GmhA"/>
    <property type="match status" value="1"/>
</dbReference>
<sequence>MIKVQSYADVLEETLASIPYGCLDRAVELLQGIRGSQTTVYCAGNGGSAATASHFATDLAKYCSSDPAQAIRAESLVDNPSLVTALTNDVGWQNIYSFQLQRKLRRDDVLVLFSVHGGSGAQEAGPWSQNLLGAAEIARKIGATVISFTGFDGGELSALADISILVRSWSTPLVEGWHSLAAHLIVEGLVSND</sequence>
<dbReference type="Gene3D" id="3.40.50.10490">
    <property type="entry name" value="Glucose-6-phosphate isomerase like protein, domain 1"/>
    <property type="match status" value="1"/>
</dbReference>
<dbReference type="InterPro" id="IPR035461">
    <property type="entry name" value="GmhA/DiaA"/>
</dbReference>
<evidence type="ECO:0000313" key="2">
    <source>
        <dbReference type="EMBL" id="ERH15603.1"/>
    </source>
</evidence>
<dbReference type="Proteomes" id="UP000016498">
    <property type="component" value="Unassembled WGS sequence"/>
</dbReference>
<dbReference type="SUPFAM" id="SSF53697">
    <property type="entry name" value="SIS domain"/>
    <property type="match status" value="1"/>
</dbReference>
<dbReference type="PROSITE" id="PS51464">
    <property type="entry name" value="SIS"/>
    <property type="match status" value="1"/>
</dbReference>
<accession>U1R7A8</accession>
<dbReference type="PANTHER" id="PTHR30390">
    <property type="entry name" value="SEDOHEPTULOSE 7-PHOSPHATE ISOMERASE / DNAA INITIATOR-ASSOCIATING FACTOR FOR REPLICATION INITIATION"/>
    <property type="match status" value="1"/>
</dbReference>
<evidence type="ECO:0000313" key="3">
    <source>
        <dbReference type="Proteomes" id="UP000016498"/>
    </source>
</evidence>
<reference evidence="2 3" key="1">
    <citation type="submission" date="2013-06" db="EMBL/GenBank/DDBJ databases">
        <authorList>
            <person name="Weinstock G."/>
            <person name="Sodergren E."/>
            <person name="Lobos E.A."/>
            <person name="Fulton L."/>
            <person name="Fulton R."/>
            <person name="Courtney L."/>
            <person name="Fronick C."/>
            <person name="O'Laughlin M."/>
            <person name="Godfrey J."/>
            <person name="Wilson R.M."/>
            <person name="Miner T."/>
            <person name="Farmer C."/>
            <person name="Delehaunty K."/>
            <person name="Cordes M."/>
            <person name="Minx P."/>
            <person name="Tomlinson C."/>
            <person name="Chen J."/>
            <person name="Wollam A."/>
            <person name="Pepin K.H."/>
            <person name="Bhonagiri V."/>
            <person name="Zhang X."/>
            <person name="Warren W."/>
            <person name="Mitreva M."/>
            <person name="Mardis E.R."/>
            <person name="Wilson R.K."/>
        </authorList>
    </citation>
    <scope>NUCLEOTIDE SEQUENCE [LARGE SCALE GENOMIC DNA]</scope>
    <source>
        <strain evidence="2 3">F0510</strain>
    </source>
</reference>
<dbReference type="HOGENOM" id="CLU_080999_1_1_11"/>
<feature type="domain" description="SIS" evidence="1">
    <location>
        <begin position="26"/>
        <end position="193"/>
    </location>
</feature>
<comment type="caution">
    <text evidence="2">The sequence shown here is derived from an EMBL/GenBank/DDBJ whole genome shotgun (WGS) entry which is preliminary data.</text>
</comment>
<dbReference type="InterPro" id="IPR046348">
    <property type="entry name" value="SIS_dom_sf"/>
</dbReference>
<dbReference type="GO" id="GO:1901135">
    <property type="term" value="P:carbohydrate derivative metabolic process"/>
    <property type="evidence" value="ECO:0007669"/>
    <property type="project" value="InterPro"/>
</dbReference>
<dbReference type="AlphaFoldDB" id="U1R7A8"/>